<feature type="transmembrane region" description="Helical" evidence="1">
    <location>
        <begin position="117"/>
        <end position="134"/>
    </location>
</feature>
<gene>
    <name evidence="2" type="ORF">H8S11_08795</name>
</gene>
<dbReference type="AlphaFoldDB" id="A0A8J6J9J7"/>
<keyword evidence="3" id="KW-1185">Reference proteome</keyword>
<accession>A0A8J6J9J7</accession>
<sequence length="141" mass="15664">MKKFPPKNFFPGIGLGIAVGLGVAAVILGDRLTAPISGLCFGLAGALGGLSGSRLLMAHFDRTWTPEERKEIERAERDERNVSIREKAAYSSWYWTLYLLWAVFFLTLVLGSGFPTALVAVVITLHCVFYMVNVNRWTKKL</sequence>
<keyword evidence="1" id="KW-0812">Transmembrane</keyword>
<keyword evidence="1" id="KW-0472">Membrane</keyword>
<evidence type="ECO:0000256" key="1">
    <source>
        <dbReference type="SAM" id="Phobius"/>
    </source>
</evidence>
<keyword evidence="1" id="KW-1133">Transmembrane helix</keyword>
<dbReference type="RefSeq" id="WP_147572339.1">
    <property type="nucleotide sequence ID" value="NZ_JACOPO010000005.1"/>
</dbReference>
<feature type="transmembrane region" description="Helical" evidence="1">
    <location>
        <begin position="9"/>
        <end position="28"/>
    </location>
</feature>
<evidence type="ECO:0000313" key="3">
    <source>
        <dbReference type="Proteomes" id="UP000628736"/>
    </source>
</evidence>
<name>A0A8J6J9J7_9FIRM</name>
<organism evidence="2 3">
    <name type="scientific">Flintibacter hominis</name>
    <dbReference type="NCBI Taxonomy" id="2763048"/>
    <lineage>
        <taxon>Bacteria</taxon>
        <taxon>Bacillati</taxon>
        <taxon>Bacillota</taxon>
        <taxon>Clostridia</taxon>
        <taxon>Eubacteriales</taxon>
        <taxon>Flintibacter</taxon>
    </lineage>
</organism>
<evidence type="ECO:0008006" key="4">
    <source>
        <dbReference type="Google" id="ProtNLM"/>
    </source>
</evidence>
<reference evidence="2" key="1">
    <citation type="submission" date="2020-08" db="EMBL/GenBank/DDBJ databases">
        <title>Genome public.</title>
        <authorList>
            <person name="Liu C."/>
            <person name="Sun Q."/>
        </authorList>
    </citation>
    <scope>NUCLEOTIDE SEQUENCE</scope>
    <source>
        <strain evidence="2">NSJ-23</strain>
    </source>
</reference>
<dbReference type="Proteomes" id="UP000628736">
    <property type="component" value="Unassembled WGS sequence"/>
</dbReference>
<protein>
    <recommendedName>
        <fullName evidence="4">DUF2178 domain-containing protein</fullName>
    </recommendedName>
</protein>
<proteinExistence type="predicted"/>
<dbReference type="EMBL" id="JACOPO010000005">
    <property type="protein sequence ID" value="MBC5722907.1"/>
    <property type="molecule type" value="Genomic_DNA"/>
</dbReference>
<feature type="transmembrane region" description="Helical" evidence="1">
    <location>
        <begin position="34"/>
        <end position="52"/>
    </location>
</feature>
<comment type="caution">
    <text evidence="2">The sequence shown here is derived from an EMBL/GenBank/DDBJ whole genome shotgun (WGS) entry which is preliminary data.</text>
</comment>
<evidence type="ECO:0000313" key="2">
    <source>
        <dbReference type="EMBL" id="MBC5722907.1"/>
    </source>
</evidence>